<dbReference type="PANTHER" id="PTHR10783">
    <property type="entry name" value="XENOTROPIC AND POLYTROPIC RETROVIRUS RECEPTOR 1-RELATED"/>
    <property type="match status" value="1"/>
</dbReference>
<dbReference type="EMBL" id="JAAAHW010006321">
    <property type="protein sequence ID" value="KAF9963130.1"/>
    <property type="molecule type" value="Genomic_DNA"/>
</dbReference>
<proteinExistence type="inferred from homology"/>
<feature type="transmembrane region" description="Helical" evidence="7">
    <location>
        <begin position="484"/>
        <end position="502"/>
    </location>
</feature>
<dbReference type="Pfam" id="PF03124">
    <property type="entry name" value="EXS"/>
    <property type="match status" value="1"/>
</dbReference>
<dbReference type="GO" id="GO:0000822">
    <property type="term" value="F:inositol hexakisphosphate binding"/>
    <property type="evidence" value="ECO:0007669"/>
    <property type="project" value="TreeGrafter"/>
</dbReference>
<dbReference type="PANTHER" id="PTHR10783:SF103">
    <property type="entry name" value="SOLUTE CARRIER FAMILY 53 MEMBER 1"/>
    <property type="match status" value="1"/>
</dbReference>
<evidence type="ECO:0000313" key="10">
    <source>
        <dbReference type="EMBL" id="KAF9963130.1"/>
    </source>
</evidence>
<feature type="region of interest" description="Disordered" evidence="6">
    <location>
        <begin position="273"/>
        <end position="328"/>
    </location>
</feature>
<dbReference type="InterPro" id="IPR004342">
    <property type="entry name" value="EXS_C"/>
</dbReference>
<feature type="region of interest" description="Disordered" evidence="6">
    <location>
        <begin position="45"/>
        <end position="86"/>
    </location>
</feature>
<keyword evidence="5 7" id="KW-0472">Membrane</keyword>
<dbReference type="GO" id="GO:0006817">
    <property type="term" value="P:phosphate ion transport"/>
    <property type="evidence" value="ECO:0007669"/>
    <property type="project" value="TreeGrafter"/>
</dbReference>
<accession>A0A9P6M2R5</accession>
<comment type="subcellular location">
    <subcellularLocation>
        <location evidence="1">Membrane</location>
        <topology evidence="1">Multi-pass membrane protein</topology>
    </subcellularLocation>
</comment>
<feature type="compositionally biased region" description="Polar residues" evidence="6">
    <location>
        <begin position="128"/>
        <end position="152"/>
    </location>
</feature>
<evidence type="ECO:0000259" key="8">
    <source>
        <dbReference type="PROSITE" id="PS51380"/>
    </source>
</evidence>
<dbReference type="InterPro" id="IPR004331">
    <property type="entry name" value="SPX_dom"/>
</dbReference>
<evidence type="ECO:0000256" key="5">
    <source>
        <dbReference type="ARBA" id="ARBA00023136"/>
    </source>
</evidence>
<sequence length="924" mass="105793">MKFAQLLQEEVVPEWRKVYLNYKQGKKYLDAIEVALANQEKPVLEPLEPEYDRPDVDEGNETRPLKFRIDPRHPGNATTSKPEYGHLESLVEVDSQEVLDLPTRMTPNFIQSRGRVGYDSIRTLPHTPISSGGTQLRATSSHGHLSERSPTLQGAHGTLGQQQQEKLQPPPGEVEGNSIDSVMDQLLDEERVFFKFLDSQLAMVDAFHQEKELEAVTKFKVLKQQLHVADEWKRRHDEKVAKQQDKRGWYQAGLKVRRSLGTSMGDCSEMEDITHGSAHPSDKKCQGSGAFSTAKPEATIGGDIMTTGQGLRQRESRPPANSQQVEQSSLDPIKWHNHLLLVDEEKRRQHLNHKVARARIKAALYEFYRSLEMLKNYKILNNTGFVKIMKKYDKIAEWKASKAFVASKLGPAYFMSSTVLDDLFDETENLFIDKFENGRRRRGMAKLRIPDSRRQLPAFFMLALGFAIYLDFGSPTTAPAPYAYYYPLIVVICPLPIINWSARKWFLASIGRILLSGYYNVEFRDFFLADEMNSLAYSIEQFEFAICAYAHEWNDLALKCNTSQIWLTPFVTALPAWFRFLQCLRRYHDTLEWFPHLANCAKYSISLVQIFVYFSYRYSSSDRVKTAYIAISIGASIYTFAWDVYMDWGLFRFGKHGGGAYGHPFLRPELVYSWEWVYYLAILLNFLARFSWVMRLVPMNVNPLVLAFSLALVEIFRRWMWNFFRLENEHLNNCGQFRAIKDIPLPFNIRVEGESDVEEGKERHDEGQGRDDMEIVVEGLAPIEPRSTSLWKRPTERSQTSYGKLQSGTFVENAMTEAGFGNQQREFISLVNKFFDRRDFDAKVVDGTDGLFKSRAQSDAVGSPMSPVPAPDIVQIEGPSSIGAIGAGRSGRWRGGVRNGRLFGWNSEYEEVDTDDDDDDDGDV</sequence>
<feature type="transmembrane region" description="Helical" evidence="7">
    <location>
        <begin position="704"/>
        <end position="721"/>
    </location>
</feature>
<feature type="region of interest" description="Disordered" evidence="6">
    <location>
        <begin position="125"/>
        <end position="173"/>
    </location>
</feature>
<reference evidence="10" key="1">
    <citation type="journal article" date="2020" name="Fungal Divers.">
        <title>Resolving the Mortierellaceae phylogeny through synthesis of multi-gene phylogenetics and phylogenomics.</title>
        <authorList>
            <person name="Vandepol N."/>
            <person name="Liber J."/>
            <person name="Desiro A."/>
            <person name="Na H."/>
            <person name="Kennedy M."/>
            <person name="Barry K."/>
            <person name="Grigoriev I.V."/>
            <person name="Miller A.N."/>
            <person name="O'Donnell K."/>
            <person name="Stajich J.E."/>
            <person name="Bonito G."/>
        </authorList>
    </citation>
    <scope>NUCLEOTIDE SEQUENCE</scope>
    <source>
        <strain evidence="10">MES-2147</strain>
    </source>
</reference>
<protein>
    <submittedName>
        <fullName evidence="10">Xenotropic and polytropic retrovirus receptor 1</fullName>
    </submittedName>
</protein>
<keyword evidence="4 7" id="KW-1133">Transmembrane helix</keyword>
<gene>
    <name evidence="10" type="primary">XPR1</name>
    <name evidence="10" type="ORF">BGZ65_005789</name>
</gene>
<keyword evidence="11" id="KW-1185">Reference proteome</keyword>
<evidence type="ECO:0000256" key="7">
    <source>
        <dbReference type="SAM" id="Phobius"/>
    </source>
</evidence>
<dbReference type="GO" id="GO:0005886">
    <property type="term" value="C:plasma membrane"/>
    <property type="evidence" value="ECO:0007669"/>
    <property type="project" value="TreeGrafter"/>
</dbReference>
<dbReference type="Proteomes" id="UP000749646">
    <property type="component" value="Unassembled WGS sequence"/>
</dbReference>
<name>A0A9P6M2R5_9FUNG</name>
<evidence type="ECO:0000256" key="4">
    <source>
        <dbReference type="ARBA" id="ARBA00022989"/>
    </source>
</evidence>
<dbReference type="CDD" id="cd14475">
    <property type="entry name" value="SPX_SYG1_like"/>
    <property type="match status" value="1"/>
</dbReference>
<evidence type="ECO:0000256" key="6">
    <source>
        <dbReference type="SAM" id="MobiDB-lite"/>
    </source>
</evidence>
<feature type="transmembrane region" description="Helical" evidence="7">
    <location>
        <begin position="676"/>
        <end position="692"/>
    </location>
</feature>
<keyword evidence="3 7" id="KW-0812">Transmembrane</keyword>
<feature type="domain" description="SPX" evidence="9">
    <location>
        <begin position="1"/>
        <end position="406"/>
    </location>
</feature>
<evidence type="ECO:0000256" key="2">
    <source>
        <dbReference type="ARBA" id="ARBA00009665"/>
    </source>
</evidence>
<dbReference type="GO" id="GO:0016036">
    <property type="term" value="P:cellular response to phosphate starvation"/>
    <property type="evidence" value="ECO:0007669"/>
    <property type="project" value="TreeGrafter"/>
</dbReference>
<feature type="compositionally biased region" description="Polar residues" evidence="6">
    <location>
        <begin position="319"/>
        <end position="328"/>
    </location>
</feature>
<organism evidence="10 11">
    <name type="scientific">Modicella reniformis</name>
    <dbReference type="NCBI Taxonomy" id="1440133"/>
    <lineage>
        <taxon>Eukaryota</taxon>
        <taxon>Fungi</taxon>
        <taxon>Fungi incertae sedis</taxon>
        <taxon>Mucoromycota</taxon>
        <taxon>Mortierellomycotina</taxon>
        <taxon>Mortierellomycetes</taxon>
        <taxon>Mortierellales</taxon>
        <taxon>Mortierellaceae</taxon>
        <taxon>Modicella</taxon>
    </lineage>
</organism>
<evidence type="ECO:0000313" key="11">
    <source>
        <dbReference type="Proteomes" id="UP000749646"/>
    </source>
</evidence>
<feature type="transmembrane region" description="Helical" evidence="7">
    <location>
        <begin position="626"/>
        <end position="645"/>
    </location>
</feature>
<feature type="compositionally biased region" description="Basic and acidic residues" evidence="6">
    <location>
        <begin position="50"/>
        <end position="73"/>
    </location>
</feature>
<dbReference type="PROSITE" id="PS51382">
    <property type="entry name" value="SPX"/>
    <property type="match status" value="1"/>
</dbReference>
<dbReference type="AlphaFoldDB" id="A0A9P6M2R5"/>
<evidence type="ECO:0000256" key="3">
    <source>
        <dbReference type="ARBA" id="ARBA00022692"/>
    </source>
</evidence>
<dbReference type="PROSITE" id="PS51380">
    <property type="entry name" value="EXS"/>
    <property type="match status" value="1"/>
</dbReference>
<dbReference type="GO" id="GO:0005794">
    <property type="term" value="C:Golgi apparatus"/>
    <property type="evidence" value="ECO:0007669"/>
    <property type="project" value="TreeGrafter"/>
</dbReference>
<evidence type="ECO:0000256" key="1">
    <source>
        <dbReference type="ARBA" id="ARBA00004141"/>
    </source>
</evidence>
<keyword evidence="10" id="KW-0675">Receptor</keyword>
<evidence type="ECO:0000259" key="9">
    <source>
        <dbReference type="PROSITE" id="PS51382"/>
    </source>
</evidence>
<dbReference type="OrthoDB" id="9970435at2759"/>
<feature type="transmembrane region" description="Helical" evidence="7">
    <location>
        <begin position="456"/>
        <end position="472"/>
    </location>
</feature>
<dbReference type="Pfam" id="PF03105">
    <property type="entry name" value="SPX"/>
    <property type="match status" value="1"/>
</dbReference>
<comment type="caution">
    <text evidence="10">The sequence shown here is derived from an EMBL/GenBank/DDBJ whole genome shotgun (WGS) entry which is preliminary data.</text>
</comment>
<comment type="similarity">
    <text evidence="2">Belongs to the SYG1 (TC 2.A.94) family.</text>
</comment>
<feature type="domain" description="EXS" evidence="8">
    <location>
        <begin position="559"/>
        <end position="757"/>
    </location>
</feature>